<dbReference type="EMBL" id="LT907975">
    <property type="protein sequence ID" value="SOB59680.1"/>
    <property type="molecule type" value="Genomic_DNA"/>
</dbReference>
<protein>
    <recommendedName>
        <fullName evidence="3">DUF885 domain-containing protein</fullName>
    </recommendedName>
</protein>
<dbReference type="Pfam" id="PF05960">
    <property type="entry name" value="DUF885"/>
    <property type="match status" value="1"/>
</dbReference>
<proteinExistence type="predicted"/>
<dbReference type="Proteomes" id="UP000219215">
    <property type="component" value="Chromosome DPRO"/>
</dbReference>
<sequence>MFKFETADRFFAYIGKYYPVMCSSGAFPLMPPVADAANWLDRYDEVNAKAIAKHLVKLKKFRSDFETMEIKGGAVANRATAHALAMCASAAIAELEIIRTWETSPDFYLRIAFTGLDQAMNMPAKSDRVREKRFLKRLKAIPALLAEAENNIEAVTPTARGRAQTMIRDCARYVSALNESDLGKAGKAPRYIAACSIALRDYDRLLSMCNEIPEREGPAFEVMLRSVLGTQKTPDEIFTIAEAEYERRVESIRFLESEIGTPWATALEGYAGPAREGEDAIDCIVREVHRLRNFIFESPLAPILEDSSLRIAQLPQYLAATLRPIHYDPALQSDIPSHCFVSPQLFSGRGFRDDPTRLGRIRREYLFMAARQSYPGRHLLDTQRRGIKNSPLAQITNPLFMEGWSSFAEDMLEELGYLEKPLDRLVLHQRGRIRAALAMIDAGLAVGNLDQDKCLNILMDSGCSKEESLARVRSIRLEPGNRVMPVLGLHEIRSLRRMSKQMLPQFCNTILSHGQISFTHLGEIIREQT</sequence>
<evidence type="ECO:0008006" key="3">
    <source>
        <dbReference type="Google" id="ProtNLM"/>
    </source>
</evidence>
<keyword evidence="2" id="KW-1185">Reference proteome</keyword>
<name>A0A2C8FBX8_9BACT</name>
<evidence type="ECO:0000313" key="2">
    <source>
        <dbReference type="Proteomes" id="UP000219215"/>
    </source>
</evidence>
<dbReference type="KEGG" id="pprf:DPRO_2770"/>
<accession>A0A2C8FBX8</accession>
<dbReference type="InterPro" id="IPR010281">
    <property type="entry name" value="DUF885"/>
</dbReference>
<gene>
    <name evidence="1" type="ORF">DPRO_2770</name>
</gene>
<dbReference type="OrthoDB" id="5441491at2"/>
<evidence type="ECO:0000313" key="1">
    <source>
        <dbReference type="EMBL" id="SOB59680.1"/>
    </source>
</evidence>
<dbReference type="RefSeq" id="WP_097012517.1">
    <property type="nucleotide sequence ID" value="NZ_LT907975.1"/>
</dbReference>
<reference evidence="2" key="1">
    <citation type="submission" date="2017-09" db="EMBL/GenBank/DDBJ databases">
        <authorList>
            <person name="Regsiter A."/>
            <person name="William W."/>
        </authorList>
    </citation>
    <scope>NUCLEOTIDE SEQUENCE [LARGE SCALE GENOMIC DNA]</scope>
    <source>
        <strain evidence="2">500-1</strain>
    </source>
</reference>
<organism evidence="1 2">
    <name type="scientific">Pseudodesulfovibrio profundus</name>
    <dbReference type="NCBI Taxonomy" id="57320"/>
    <lineage>
        <taxon>Bacteria</taxon>
        <taxon>Pseudomonadati</taxon>
        <taxon>Thermodesulfobacteriota</taxon>
        <taxon>Desulfovibrionia</taxon>
        <taxon>Desulfovibrionales</taxon>
        <taxon>Desulfovibrionaceae</taxon>
    </lineage>
</organism>
<dbReference type="AlphaFoldDB" id="A0A2C8FBX8"/>